<gene>
    <name evidence="1" type="ORF">L6452_35112</name>
</gene>
<reference evidence="1 2" key="2">
    <citation type="journal article" date="2022" name="Mol. Ecol. Resour.">
        <title>The genomes of chicory, endive, great burdock and yacon provide insights into Asteraceae paleo-polyploidization history and plant inulin production.</title>
        <authorList>
            <person name="Fan W."/>
            <person name="Wang S."/>
            <person name="Wang H."/>
            <person name="Wang A."/>
            <person name="Jiang F."/>
            <person name="Liu H."/>
            <person name="Zhao H."/>
            <person name="Xu D."/>
            <person name="Zhang Y."/>
        </authorList>
    </citation>
    <scope>NUCLEOTIDE SEQUENCE [LARGE SCALE GENOMIC DNA]</scope>
    <source>
        <strain evidence="2">cv. Niubang</strain>
    </source>
</reference>
<proteinExistence type="predicted"/>
<accession>A0ACB8YK60</accession>
<dbReference type="Proteomes" id="UP001055879">
    <property type="component" value="Linkage Group LG12"/>
</dbReference>
<name>A0ACB8YK60_ARCLA</name>
<keyword evidence="2" id="KW-1185">Reference proteome</keyword>
<evidence type="ECO:0000313" key="1">
    <source>
        <dbReference type="EMBL" id="KAI3685851.1"/>
    </source>
</evidence>
<protein>
    <submittedName>
        <fullName evidence="1">Uncharacterized protein</fullName>
    </submittedName>
</protein>
<organism evidence="1 2">
    <name type="scientific">Arctium lappa</name>
    <name type="common">Greater burdock</name>
    <name type="synonym">Lappa major</name>
    <dbReference type="NCBI Taxonomy" id="4217"/>
    <lineage>
        <taxon>Eukaryota</taxon>
        <taxon>Viridiplantae</taxon>
        <taxon>Streptophyta</taxon>
        <taxon>Embryophyta</taxon>
        <taxon>Tracheophyta</taxon>
        <taxon>Spermatophyta</taxon>
        <taxon>Magnoliopsida</taxon>
        <taxon>eudicotyledons</taxon>
        <taxon>Gunneridae</taxon>
        <taxon>Pentapetalae</taxon>
        <taxon>asterids</taxon>
        <taxon>campanulids</taxon>
        <taxon>Asterales</taxon>
        <taxon>Asteraceae</taxon>
        <taxon>Carduoideae</taxon>
        <taxon>Cardueae</taxon>
        <taxon>Arctiinae</taxon>
        <taxon>Arctium</taxon>
    </lineage>
</organism>
<dbReference type="EMBL" id="CM042058">
    <property type="protein sequence ID" value="KAI3685851.1"/>
    <property type="molecule type" value="Genomic_DNA"/>
</dbReference>
<sequence length="114" mass="13321">MEASLQLNSCFGLKVFASDIFSELILANGNNFETLIEDDLFDNDVDGGDVKLAGVIWRWEVALSYFQPFIFVNHNRVLLYENRELEARLEVELANEKKIIRMRKEDYEETSRKL</sequence>
<evidence type="ECO:0000313" key="2">
    <source>
        <dbReference type="Proteomes" id="UP001055879"/>
    </source>
</evidence>
<comment type="caution">
    <text evidence="1">The sequence shown here is derived from an EMBL/GenBank/DDBJ whole genome shotgun (WGS) entry which is preliminary data.</text>
</comment>
<reference evidence="2" key="1">
    <citation type="journal article" date="2022" name="Mol. Ecol. Resour.">
        <title>The genomes of chicory, endive, great burdock and yacon provide insights into Asteraceae palaeo-polyploidization history and plant inulin production.</title>
        <authorList>
            <person name="Fan W."/>
            <person name="Wang S."/>
            <person name="Wang H."/>
            <person name="Wang A."/>
            <person name="Jiang F."/>
            <person name="Liu H."/>
            <person name="Zhao H."/>
            <person name="Xu D."/>
            <person name="Zhang Y."/>
        </authorList>
    </citation>
    <scope>NUCLEOTIDE SEQUENCE [LARGE SCALE GENOMIC DNA]</scope>
    <source>
        <strain evidence="2">cv. Niubang</strain>
    </source>
</reference>